<protein>
    <submittedName>
        <fullName evidence="2">Methyltransferase</fullName>
    </submittedName>
</protein>
<evidence type="ECO:0000259" key="1">
    <source>
        <dbReference type="Pfam" id="PF13649"/>
    </source>
</evidence>
<dbReference type="InterPro" id="IPR041698">
    <property type="entry name" value="Methyltransf_25"/>
</dbReference>
<dbReference type="GO" id="GO:0032259">
    <property type="term" value="P:methylation"/>
    <property type="evidence" value="ECO:0007669"/>
    <property type="project" value="UniProtKB-KW"/>
</dbReference>
<dbReference type="InterPro" id="IPR029063">
    <property type="entry name" value="SAM-dependent_MTases_sf"/>
</dbReference>
<dbReference type="RefSeq" id="WP_052552571.1">
    <property type="nucleotide sequence ID" value="NZ_JMCC02000062.1"/>
</dbReference>
<dbReference type="EMBL" id="JMCC02000062">
    <property type="protein sequence ID" value="KIG14953.1"/>
    <property type="molecule type" value="Genomic_DNA"/>
</dbReference>
<sequence>MGRRDEQRAKGKQARAEQLAQELARGTTEHYVDPLLYDLEYADQHDDVDWYGALADERGVGKTILELGAGSGRISIPLADAGHHLLALDRMQPMLDHLFTKLDRLAKVGEPVSGTIEPLLADMTQIPLADHSVGLVIAPFNCLMHLYTWRELLACFREVYRVLEPGGSFGFDVLLPDLDWLRWDPHERHAVTRFEHPRTGAQMIYSTNHEYDPDTQICDVRIYYDDYDLEWDGLRPGVKPVSIVHLAHRQIFPEEARALLGVAGFEIESHTGDFLDLSLSSDVEVQVFVCTKPTKP</sequence>
<evidence type="ECO:0000313" key="3">
    <source>
        <dbReference type="Proteomes" id="UP000031599"/>
    </source>
</evidence>
<proteinExistence type="predicted"/>
<dbReference type="Proteomes" id="UP000031599">
    <property type="component" value="Unassembled WGS sequence"/>
</dbReference>
<dbReference type="Gene3D" id="3.40.50.150">
    <property type="entry name" value="Vaccinia Virus protein VP39"/>
    <property type="match status" value="1"/>
</dbReference>
<comment type="caution">
    <text evidence="2">The sequence shown here is derived from an EMBL/GenBank/DDBJ whole genome shotgun (WGS) entry which is preliminary data.</text>
</comment>
<dbReference type="GO" id="GO:0008168">
    <property type="term" value="F:methyltransferase activity"/>
    <property type="evidence" value="ECO:0007669"/>
    <property type="project" value="UniProtKB-KW"/>
</dbReference>
<dbReference type="AlphaFoldDB" id="A0A0C1ZV64"/>
<dbReference type="CDD" id="cd02440">
    <property type="entry name" value="AdoMet_MTases"/>
    <property type="match status" value="1"/>
</dbReference>
<evidence type="ECO:0000313" key="2">
    <source>
        <dbReference type="EMBL" id="KIG14953.1"/>
    </source>
</evidence>
<keyword evidence="2" id="KW-0808">Transferase</keyword>
<dbReference type="SUPFAM" id="SSF53335">
    <property type="entry name" value="S-adenosyl-L-methionine-dependent methyltransferases"/>
    <property type="match status" value="1"/>
</dbReference>
<organism evidence="2 3">
    <name type="scientific">Enhygromyxa salina</name>
    <dbReference type="NCBI Taxonomy" id="215803"/>
    <lineage>
        <taxon>Bacteria</taxon>
        <taxon>Pseudomonadati</taxon>
        <taxon>Myxococcota</taxon>
        <taxon>Polyangia</taxon>
        <taxon>Nannocystales</taxon>
        <taxon>Nannocystaceae</taxon>
        <taxon>Enhygromyxa</taxon>
    </lineage>
</organism>
<dbReference type="Pfam" id="PF13649">
    <property type="entry name" value="Methyltransf_25"/>
    <property type="match status" value="1"/>
</dbReference>
<name>A0A0C1ZV64_9BACT</name>
<accession>A0A0C1ZV64</accession>
<feature type="domain" description="Methyltransferase" evidence="1">
    <location>
        <begin position="64"/>
        <end position="167"/>
    </location>
</feature>
<keyword evidence="2" id="KW-0489">Methyltransferase</keyword>
<reference evidence="2 3" key="1">
    <citation type="submission" date="2014-12" db="EMBL/GenBank/DDBJ databases">
        <title>Genome assembly of Enhygromyxa salina DSM 15201.</title>
        <authorList>
            <person name="Sharma G."/>
            <person name="Subramanian S."/>
        </authorList>
    </citation>
    <scope>NUCLEOTIDE SEQUENCE [LARGE SCALE GENOMIC DNA]</scope>
    <source>
        <strain evidence="2 3">DSM 15201</strain>
    </source>
</reference>
<gene>
    <name evidence="2" type="ORF">DB30_06142</name>
</gene>